<keyword evidence="1" id="KW-0645">Protease</keyword>
<comment type="similarity">
    <text evidence="1">Belongs to the peptidase U4 family.</text>
</comment>
<comment type="function">
    <text evidence="1">Probable aspartic protease that is responsible for the proteolytic cleavage of the RNA polymerase sigma E factor (SigE/spoIIGB) to yield the active peptide in the mother cell during sporulation. Responds to a signal from the forespore that is triggered by the extracellular signal protein SpoIIR.</text>
</comment>
<feature type="transmembrane region" description="Helical" evidence="3">
    <location>
        <begin position="34"/>
        <end position="52"/>
    </location>
</feature>
<keyword evidence="1" id="KW-0749">Sporulation</keyword>
<feature type="active site" evidence="2">
    <location>
        <position position="181"/>
    </location>
</feature>
<gene>
    <name evidence="4" type="ORF">SAMN05216362_10138</name>
</gene>
<dbReference type="STRING" id="571933.SAMN05216362_10138"/>
<keyword evidence="1" id="KW-0378">Hydrolase</keyword>
<dbReference type="EMBL" id="FOES01000001">
    <property type="protein sequence ID" value="SEP55279.1"/>
    <property type="molecule type" value="Genomic_DNA"/>
</dbReference>
<keyword evidence="1 3" id="KW-0472">Membrane</keyword>
<evidence type="ECO:0000256" key="3">
    <source>
        <dbReference type="SAM" id="Phobius"/>
    </source>
</evidence>
<dbReference type="GO" id="GO:0004190">
    <property type="term" value="F:aspartic-type endopeptidase activity"/>
    <property type="evidence" value="ECO:0007669"/>
    <property type="project" value="UniProtKB-KW"/>
</dbReference>
<feature type="transmembrane region" description="Helical" evidence="3">
    <location>
        <begin position="58"/>
        <end position="78"/>
    </location>
</feature>
<proteinExistence type="inferred from homology"/>
<evidence type="ECO:0000256" key="2">
    <source>
        <dbReference type="PIRSR" id="PIRSR018571-1"/>
    </source>
</evidence>
<reference evidence="4 5" key="1">
    <citation type="submission" date="2016-10" db="EMBL/GenBank/DDBJ databases">
        <authorList>
            <person name="de Groot N.N."/>
        </authorList>
    </citation>
    <scope>NUCLEOTIDE SEQUENCE [LARGE SCALE GENOMIC DNA]</scope>
    <source>
        <strain evidence="4 5">DSM 21633</strain>
    </source>
</reference>
<name>A0A1H8YT47_9BACI</name>
<evidence type="ECO:0000313" key="5">
    <source>
        <dbReference type="Proteomes" id="UP000199427"/>
    </source>
</evidence>
<dbReference type="GO" id="GO:0030435">
    <property type="term" value="P:sporulation resulting in formation of a cellular spore"/>
    <property type="evidence" value="ECO:0007669"/>
    <property type="project" value="UniProtKB-KW"/>
</dbReference>
<keyword evidence="5" id="KW-1185">Reference proteome</keyword>
<organism evidence="4 5">
    <name type="scientific">Piscibacillus halophilus</name>
    <dbReference type="NCBI Taxonomy" id="571933"/>
    <lineage>
        <taxon>Bacteria</taxon>
        <taxon>Bacillati</taxon>
        <taxon>Bacillota</taxon>
        <taxon>Bacilli</taxon>
        <taxon>Bacillales</taxon>
        <taxon>Bacillaceae</taxon>
        <taxon>Piscibacillus</taxon>
    </lineage>
</organism>
<protein>
    <recommendedName>
        <fullName evidence="1">Sporulation sigma-E factor-processing peptidase</fullName>
        <ecNumber evidence="1">3.4.23.-</ecNumber>
    </recommendedName>
    <alternativeName>
        <fullName evidence="1">Membrane-associated aspartic protease</fullName>
    </alternativeName>
    <alternativeName>
        <fullName evidence="1">Stage II sporulation protein GA</fullName>
    </alternativeName>
</protein>
<dbReference type="EC" id="3.4.23.-" evidence="1"/>
<dbReference type="GO" id="GO:0005886">
    <property type="term" value="C:plasma membrane"/>
    <property type="evidence" value="ECO:0007669"/>
    <property type="project" value="UniProtKB-SubCell"/>
</dbReference>
<feature type="transmembrane region" description="Helical" evidence="3">
    <location>
        <begin position="85"/>
        <end position="109"/>
    </location>
</feature>
<comment type="subcellular location">
    <subcellularLocation>
        <location evidence="1">Cell membrane</location>
    </subcellularLocation>
</comment>
<dbReference type="NCBIfam" id="TIGR02854">
    <property type="entry name" value="spore_II_GA"/>
    <property type="match status" value="1"/>
</dbReference>
<dbReference type="Proteomes" id="UP000199427">
    <property type="component" value="Unassembled WGS sequence"/>
</dbReference>
<accession>A0A1H8YT47</accession>
<dbReference type="InterPro" id="IPR005081">
    <property type="entry name" value="SpoIIGA"/>
</dbReference>
<feature type="transmembrane region" description="Helical" evidence="3">
    <location>
        <begin position="121"/>
        <end position="143"/>
    </location>
</feature>
<dbReference type="Pfam" id="PF03419">
    <property type="entry name" value="Peptidase_U4"/>
    <property type="match status" value="1"/>
</dbReference>
<evidence type="ECO:0000313" key="4">
    <source>
        <dbReference type="EMBL" id="SEP55279.1"/>
    </source>
</evidence>
<dbReference type="AlphaFoldDB" id="A0A1H8YT47"/>
<keyword evidence="1" id="KW-0064">Aspartyl protease</keyword>
<sequence length="304" mass="35605">MQIYLDLIWILNFIFDWLVLLVVAWAIRQPFSHLRLLFASLYASLIVPLSFVPSLDWLNWPLVKLAYSIGIILIAFPFHSIRRFVVYFFSFYFINFSIGGGLFGLHYFLQSQQINLPWLNQVAYGNMVSWIFVLIFFPIFIYFTKDRLQNLSVIKLKHEQIYDVAVHIDVQNKYYLKGFYDTGNQLTHPLTNKPIMLIDEIIAKSLFGQEKVEQLKSKPFHEPDYENPFEYIPLKKAGGDIGYIPVFQVNQISIRVNDFIHSSKRVYVGIHFGEFSNSMSYNCLLHPLLFQSKNTKVQHVKGVI</sequence>
<feature type="transmembrane region" description="Helical" evidence="3">
    <location>
        <begin position="6"/>
        <end position="27"/>
    </location>
</feature>
<dbReference type="RefSeq" id="WP_177176299.1">
    <property type="nucleotide sequence ID" value="NZ_FOES01000001.1"/>
</dbReference>
<comment type="subunit">
    <text evidence="1">Self-associates. Interacts with SigE. Interacts with SpoIIR.</text>
</comment>
<keyword evidence="3" id="KW-1133">Transmembrane helix</keyword>
<evidence type="ECO:0000256" key="1">
    <source>
        <dbReference type="PIRNR" id="PIRNR018571"/>
    </source>
</evidence>
<dbReference type="GO" id="GO:0006508">
    <property type="term" value="P:proteolysis"/>
    <property type="evidence" value="ECO:0007669"/>
    <property type="project" value="UniProtKB-KW"/>
</dbReference>
<keyword evidence="1" id="KW-1003">Cell membrane</keyword>
<dbReference type="GO" id="GO:0030436">
    <property type="term" value="P:asexual sporulation"/>
    <property type="evidence" value="ECO:0007669"/>
    <property type="project" value="InterPro"/>
</dbReference>
<dbReference type="PIRSF" id="PIRSF018571">
    <property type="entry name" value="SpoIIGA"/>
    <property type="match status" value="1"/>
</dbReference>
<keyword evidence="3" id="KW-0812">Transmembrane</keyword>